<evidence type="ECO:0000256" key="1">
    <source>
        <dbReference type="SAM" id="Phobius"/>
    </source>
</evidence>
<keyword evidence="1" id="KW-0812">Transmembrane</keyword>
<organism evidence="2">
    <name type="scientific">Culex pipiens</name>
    <name type="common">House mosquito</name>
    <dbReference type="NCBI Taxonomy" id="7175"/>
    <lineage>
        <taxon>Eukaryota</taxon>
        <taxon>Metazoa</taxon>
        <taxon>Ecdysozoa</taxon>
        <taxon>Arthropoda</taxon>
        <taxon>Hexapoda</taxon>
        <taxon>Insecta</taxon>
        <taxon>Pterygota</taxon>
        <taxon>Neoptera</taxon>
        <taxon>Endopterygota</taxon>
        <taxon>Diptera</taxon>
        <taxon>Nematocera</taxon>
        <taxon>Culicoidea</taxon>
        <taxon>Culicidae</taxon>
        <taxon>Culicinae</taxon>
        <taxon>Culicini</taxon>
        <taxon>Culex</taxon>
        <taxon>Culex</taxon>
    </lineage>
</organism>
<sequence length="153" mass="17154">MCHQEQNQKEQQQHYWHHLRQPMVQGRMQIEAAEVVVVHGGDLLQLATAAAAGLNIVVITAMMSMLMLLCNVVQFLLGDGRTLAFERCQHELCFVEQSAGLHVVTQVPVRPDVRQRLIDLGHVPGERADDRGQPVECGHIYVPVRESYTAVLP</sequence>
<keyword evidence="1" id="KW-0472">Membrane</keyword>
<accession>A0A8D8D467</accession>
<dbReference type="EMBL" id="HBUE01144971">
    <property type="protein sequence ID" value="CAG6502461.1"/>
    <property type="molecule type" value="Transcribed_RNA"/>
</dbReference>
<reference evidence="2" key="1">
    <citation type="submission" date="2021-05" db="EMBL/GenBank/DDBJ databases">
        <authorList>
            <person name="Alioto T."/>
            <person name="Alioto T."/>
            <person name="Gomez Garrido J."/>
        </authorList>
    </citation>
    <scope>NUCLEOTIDE SEQUENCE</scope>
</reference>
<feature type="transmembrane region" description="Helical" evidence="1">
    <location>
        <begin position="52"/>
        <end position="77"/>
    </location>
</feature>
<name>A0A8D8D467_CULPI</name>
<proteinExistence type="predicted"/>
<evidence type="ECO:0000313" key="2">
    <source>
        <dbReference type="EMBL" id="CAG6502461.1"/>
    </source>
</evidence>
<dbReference type="EMBL" id="HBUE01249814">
    <property type="protein sequence ID" value="CAG6553700.1"/>
    <property type="molecule type" value="Transcribed_RNA"/>
</dbReference>
<dbReference type="AlphaFoldDB" id="A0A8D8D467"/>
<protein>
    <submittedName>
        <fullName evidence="2">(northern house mosquito) hypothetical protein</fullName>
    </submittedName>
</protein>
<keyword evidence="1" id="KW-1133">Transmembrane helix</keyword>